<dbReference type="Pfam" id="PF14559">
    <property type="entry name" value="TPR_19"/>
    <property type="match status" value="1"/>
</dbReference>
<dbReference type="InterPro" id="IPR019734">
    <property type="entry name" value="TPR_rpt"/>
</dbReference>
<reference evidence="3" key="1">
    <citation type="submission" date="2015-04" db="EMBL/GenBank/DDBJ databases">
        <authorList>
            <person name="Syromyatnikov M.Y."/>
            <person name="Popov V.N."/>
        </authorList>
    </citation>
    <scope>NUCLEOTIDE SEQUENCE</scope>
    <source>
        <strain evidence="3">MO-1</strain>
    </source>
</reference>
<evidence type="ECO:0000313" key="3">
    <source>
        <dbReference type="EMBL" id="CRH08224.1"/>
    </source>
</evidence>
<protein>
    <recommendedName>
        <fullName evidence="2">Spore protein YkvP/CgeB glycosyl transferase-like domain-containing protein</fullName>
    </recommendedName>
</protein>
<dbReference type="InterPro" id="IPR011990">
    <property type="entry name" value="TPR-like_helical_dom_sf"/>
</dbReference>
<sequence length="1314" mass="148676">MDALDQSLEQRDQQWLDAHGAERALAKKPQQLAHFCQELLLQQPEEGWAIYLLARLQLEQGDYAAAQQTLQQAKQRLPNESSIRYFQALNHFQQGRYAEAQGICRPTPPEDPWYGYFLRLLAQCATALHEDNLAWEMIKQAWIQQPCQRMLYPLLLEMASRFAPQATRDLVLRQWQQHFPTTLPGTAPAHLDTLFLDPSTAYRVVAEKNSVNLAASLQARQLCFYQHSATQESAVESPFLIAMEKNLPPIAWVESGHRLPMRVIGDDQSVPHRKRLLEHTLYLDRDLSRRRAATHEANLQLSQRAEQWDGDGPLRLLIACSHRQGGFSRAQQLVAQFKALGHQAELVTEENNLESLNPWMVIDRASQHPTPHMVIAYDHIPLADLAHRVTLWEEQQAWQAWLPQQAFVQRPDLQLKPLLPWLTLEPGQNMAQELLVSFPPFSTLTPLLQEPKRSLFTLMADLNPYPWQHDKRARALWQRTLRDAIQGRPLPQGIQAELQNSALEEALFTLQSAYWLIQYGIAQQQPVKIYGRGWQAIMQQAPHWADYLAGSIPHGEKLTSILVNSMVLVLPVPTTTGGHLGLDAHQLECPTLWGERYADSASFNREIARSLEEDDLSSLELQTGSAEQLAQQIVEWISQALQPHSTQSAQATPLDALTNREKSQLKQAFAQHQEGLFAPAEAIYGALYTRYPNQPDVAHLLGELQIHQARYSEALAPLLHAVALQPTAVRHHSLGQAHQGLGQLAEAEQHMRRAVQLDPGLIPAINDLAQLMVLQQRFIEAEPLLKQVREQHPDDLHVYLLLAKIYQHRGLKVQLHFCSTMYNHLRPAGSPAIPQPTVDLFFLTAGEAAEQAKRGLKVPLTATIQLPQLCYTTESIAQIDAPDSLIHIPGRIKHFFLYTMHRRPHGVAFDPAQPEQVEQAAKLAALLDNVGIIRTGIANQLFKSFAHQPPPPAQQRPVRVLAGASRLTMVMQHATKRLLSAMARAGCETQLVMGRSDHENADMCDMARAQQSFNPHLILNINHQNNQWLHPDLWNAIWWQDPMPDLQAGKPLLWRPRDLTYAALSSFDPMLEATGCPHFQRQNFCVDTQTFASHTPLEKRQKIIFVGSAYRHHLNPHHPVEQKLVAQFIERTSAGGGFSKEEIFQLAEQADMEGTYLCEYIYPYAVRDLVVTWLCELAPELPYHVEIYGRGWESNPTVAPYFQGPIEHGMGLVKLYNQARYALAAEPHAVNTQRMAEIAACGAIPLLHDQRRYAEPPHWDNEVLYFNTKRQLKEAIDTTPSASASAIAEALSYDSFAKRILSDAGLLTRIFHEG</sequence>
<dbReference type="PANTHER" id="PTHR44998:SF1">
    <property type="entry name" value="UDP-N-ACETYLGLUCOSAMINE--PEPTIDE N-ACETYLGLUCOSAMINYLTRANSFERASE 110 KDA SUBUNIT"/>
    <property type="match status" value="1"/>
</dbReference>
<evidence type="ECO:0000256" key="1">
    <source>
        <dbReference type="PROSITE-ProRule" id="PRU00339"/>
    </source>
</evidence>
<dbReference type="EMBL" id="LO017727">
    <property type="protein sequence ID" value="CRH08224.1"/>
    <property type="molecule type" value="Genomic_DNA"/>
</dbReference>
<feature type="domain" description="Spore protein YkvP/CgeB glycosyl transferase-like" evidence="2">
    <location>
        <begin position="1174"/>
        <end position="1290"/>
    </location>
</feature>
<dbReference type="SUPFAM" id="SSF48452">
    <property type="entry name" value="TPR-like"/>
    <property type="match status" value="2"/>
</dbReference>
<dbReference type="SMART" id="SM00028">
    <property type="entry name" value="TPR"/>
    <property type="match status" value="3"/>
</dbReference>
<name>A0A1S7LPX1_MAGMO</name>
<keyword evidence="1" id="KW-0802">TPR repeat</keyword>
<dbReference type="InterPro" id="IPR055259">
    <property type="entry name" value="YkvP/CgeB_Glyco_trans-like"/>
</dbReference>
<gene>
    <name evidence="3" type="ORF">MAGMO_4096</name>
</gene>
<feature type="repeat" description="TPR" evidence="1">
    <location>
        <begin position="728"/>
        <end position="761"/>
    </location>
</feature>
<evidence type="ECO:0000259" key="2">
    <source>
        <dbReference type="Pfam" id="PF13524"/>
    </source>
</evidence>
<dbReference type="PANTHER" id="PTHR44998">
    <property type="match status" value="1"/>
</dbReference>
<dbReference type="Pfam" id="PF12895">
    <property type="entry name" value="ANAPC3"/>
    <property type="match status" value="1"/>
</dbReference>
<organism evidence="3">
    <name type="scientific">Magnetococcus massalia (strain MO-1)</name>
    <dbReference type="NCBI Taxonomy" id="451514"/>
    <lineage>
        <taxon>Bacteria</taxon>
        <taxon>Pseudomonadati</taxon>
        <taxon>Pseudomonadota</taxon>
        <taxon>Magnetococcia</taxon>
        <taxon>Magnetococcales</taxon>
        <taxon>Magnetococcaceae</taxon>
        <taxon>Magnetococcus</taxon>
    </lineage>
</organism>
<accession>A0A1S7LPX1</accession>
<proteinExistence type="predicted"/>
<dbReference type="Gene3D" id="1.25.40.10">
    <property type="entry name" value="Tetratricopeptide repeat domain"/>
    <property type="match status" value="2"/>
</dbReference>
<dbReference type="PROSITE" id="PS50005">
    <property type="entry name" value="TPR"/>
    <property type="match status" value="1"/>
</dbReference>
<dbReference type="Pfam" id="PF13524">
    <property type="entry name" value="Glyco_trans_1_2"/>
    <property type="match status" value="1"/>
</dbReference>